<keyword evidence="4" id="KW-0804">Transcription</keyword>
<dbReference type="EMBL" id="JACIBV010000001">
    <property type="protein sequence ID" value="MBB3730841.1"/>
    <property type="molecule type" value="Genomic_DNA"/>
</dbReference>
<feature type="domain" description="HTH araC/xylS-type" evidence="5">
    <location>
        <begin position="177"/>
        <end position="274"/>
    </location>
</feature>
<comment type="caution">
    <text evidence="6">The sequence shown here is derived from an EMBL/GenBank/DDBJ whole genome shotgun (WGS) entry which is preliminary data.</text>
</comment>
<accession>A0A7W5V9W7</accession>
<keyword evidence="2 6" id="KW-0238">DNA-binding</keyword>
<sequence length="287" mass="31566">MTHDWSRYWRSPDRPLEAMHAHFVRHVYHRHSHDTYSFGVTEDGAQAFKCRGSAHTSAAGMVMAFNPDDPHDGHAADQLGFTYRILHIGTELVADALEDTTGRRTGLPLFAEPVLDDPLLARSLHALHLALLGGASALRRDELLRATLAAMARRGSRSFGTVDARRPAAGGTALIAERVRSRLNDSHLDDLTATDLAESAGCSRFTVYRAFHAVYGMAPSDYQRQLRLRTARRLIAEGLPLGEVAAQAGFADQSHLTRWFTRTYGVTPGAYREAAHPEPFREVTGGG</sequence>
<dbReference type="InterPro" id="IPR018062">
    <property type="entry name" value="HTH_AraC-typ_CS"/>
</dbReference>
<gene>
    <name evidence="6" type="ORF">FHR33_006701</name>
</gene>
<evidence type="ECO:0000256" key="4">
    <source>
        <dbReference type="ARBA" id="ARBA00023163"/>
    </source>
</evidence>
<evidence type="ECO:0000256" key="2">
    <source>
        <dbReference type="ARBA" id="ARBA00023125"/>
    </source>
</evidence>
<dbReference type="SUPFAM" id="SSF51215">
    <property type="entry name" value="Regulatory protein AraC"/>
    <property type="match status" value="1"/>
</dbReference>
<dbReference type="RefSeq" id="WP_312895823.1">
    <property type="nucleotide sequence ID" value="NZ_BAAAXX010000041.1"/>
</dbReference>
<dbReference type="GO" id="GO:0043565">
    <property type="term" value="F:sequence-specific DNA binding"/>
    <property type="evidence" value="ECO:0007669"/>
    <property type="project" value="InterPro"/>
</dbReference>
<dbReference type="GO" id="GO:0003700">
    <property type="term" value="F:DNA-binding transcription factor activity"/>
    <property type="evidence" value="ECO:0007669"/>
    <property type="project" value="InterPro"/>
</dbReference>
<dbReference type="InterPro" id="IPR009057">
    <property type="entry name" value="Homeodomain-like_sf"/>
</dbReference>
<protein>
    <submittedName>
        <fullName evidence="6">AraC-like DNA-binding protein</fullName>
    </submittedName>
</protein>
<dbReference type="SUPFAM" id="SSF46689">
    <property type="entry name" value="Homeodomain-like"/>
    <property type="match status" value="2"/>
</dbReference>
<keyword evidence="7" id="KW-1185">Reference proteome</keyword>
<evidence type="ECO:0000313" key="6">
    <source>
        <dbReference type="EMBL" id="MBB3730841.1"/>
    </source>
</evidence>
<dbReference type="InterPro" id="IPR018060">
    <property type="entry name" value="HTH_AraC"/>
</dbReference>
<keyword evidence="1" id="KW-0805">Transcription regulation</keyword>
<name>A0A7W5V9W7_9ACTN</name>
<proteinExistence type="predicted"/>
<keyword evidence="3" id="KW-0010">Activator</keyword>
<evidence type="ECO:0000256" key="1">
    <source>
        <dbReference type="ARBA" id="ARBA00023015"/>
    </source>
</evidence>
<evidence type="ECO:0000313" key="7">
    <source>
        <dbReference type="Proteomes" id="UP000579945"/>
    </source>
</evidence>
<dbReference type="Gene3D" id="1.10.10.60">
    <property type="entry name" value="Homeodomain-like"/>
    <property type="match status" value="1"/>
</dbReference>
<dbReference type="Pfam" id="PF02311">
    <property type="entry name" value="AraC_binding"/>
    <property type="match status" value="1"/>
</dbReference>
<dbReference type="SMART" id="SM00342">
    <property type="entry name" value="HTH_ARAC"/>
    <property type="match status" value="1"/>
</dbReference>
<organism evidence="6 7">
    <name type="scientific">Nonomuraea dietziae</name>
    <dbReference type="NCBI Taxonomy" id="65515"/>
    <lineage>
        <taxon>Bacteria</taxon>
        <taxon>Bacillati</taxon>
        <taxon>Actinomycetota</taxon>
        <taxon>Actinomycetes</taxon>
        <taxon>Streptosporangiales</taxon>
        <taxon>Streptosporangiaceae</taxon>
        <taxon>Nonomuraea</taxon>
    </lineage>
</organism>
<evidence type="ECO:0000259" key="5">
    <source>
        <dbReference type="PROSITE" id="PS01124"/>
    </source>
</evidence>
<dbReference type="PROSITE" id="PS01124">
    <property type="entry name" value="HTH_ARAC_FAMILY_2"/>
    <property type="match status" value="1"/>
</dbReference>
<dbReference type="PANTHER" id="PTHR46796:SF2">
    <property type="entry name" value="TRANSCRIPTIONAL REGULATORY PROTEIN"/>
    <property type="match status" value="1"/>
</dbReference>
<dbReference type="Proteomes" id="UP000579945">
    <property type="component" value="Unassembled WGS sequence"/>
</dbReference>
<dbReference type="AlphaFoldDB" id="A0A7W5V9W7"/>
<dbReference type="InterPro" id="IPR050204">
    <property type="entry name" value="AraC_XylS_family_regulators"/>
</dbReference>
<reference evidence="6 7" key="1">
    <citation type="submission" date="2020-08" db="EMBL/GenBank/DDBJ databases">
        <title>Sequencing the genomes of 1000 actinobacteria strains.</title>
        <authorList>
            <person name="Klenk H.-P."/>
        </authorList>
    </citation>
    <scope>NUCLEOTIDE SEQUENCE [LARGE SCALE GENOMIC DNA]</scope>
    <source>
        <strain evidence="6 7">DSM 44320</strain>
    </source>
</reference>
<evidence type="ECO:0000256" key="3">
    <source>
        <dbReference type="ARBA" id="ARBA00023159"/>
    </source>
</evidence>
<dbReference type="PROSITE" id="PS00041">
    <property type="entry name" value="HTH_ARAC_FAMILY_1"/>
    <property type="match status" value="1"/>
</dbReference>
<dbReference type="Pfam" id="PF12833">
    <property type="entry name" value="HTH_18"/>
    <property type="match status" value="1"/>
</dbReference>
<dbReference type="InterPro" id="IPR003313">
    <property type="entry name" value="AraC-bd"/>
</dbReference>
<dbReference type="InterPro" id="IPR037923">
    <property type="entry name" value="HTH-like"/>
</dbReference>
<dbReference type="GeneID" id="95392969"/>
<dbReference type="PANTHER" id="PTHR46796">
    <property type="entry name" value="HTH-TYPE TRANSCRIPTIONAL ACTIVATOR RHAS-RELATED"/>
    <property type="match status" value="1"/>
</dbReference>